<dbReference type="AlphaFoldDB" id="A0A2A9MEL1"/>
<dbReference type="KEGG" id="bbes:BESB_080360"/>
<dbReference type="Pfam" id="PF00782">
    <property type="entry name" value="DSPc"/>
    <property type="match status" value="1"/>
</dbReference>
<dbReference type="RefSeq" id="XP_029217829.1">
    <property type="nucleotide sequence ID" value="XM_029366398.1"/>
</dbReference>
<dbReference type="OrthoDB" id="2017893at2759"/>
<dbReference type="Gene3D" id="3.90.190.10">
    <property type="entry name" value="Protein tyrosine phosphatase superfamily"/>
    <property type="match status" value="1"/>
</dbReference>
<dbReference type="PROSITE" id="PS50056">
    <property type="entry name" value="TYR_PHOSPHATASE_2"/>
    <property type="match status" value="1"/>
</dbReference>
<dbReference type="SUPFAM" id="SSF52799">
    <property type="entry name" value="(Phosphotyrosine protein) phosphatases II"/>
    <property type="match status" value="1"/>
</dbReference>
<proteinExistence type="inferred from homology"/>
<dbReference type="InterPro" id="IPR020422">
    <property type="entry name" value="TYR_PHOSPHATASE_DUAL_dom"/>
</dbReference>
<evidence type="ECO:0000313" key="9">
    <source>
        <dbReference type="Proteomes" id="UP000224006"/>
    </source>
</evidence>
<dbReference type="GO" id="GO:0004725">
    <property type="term" value="F:protein tyrosine phosphatase activity"/>
    <property type="evidence" value="ECO:0007669"/>
    <property type="project" value="UniProtKB-EC"/>
</dbReference>
<evidence type="ECO:0000256" key="3">
    <source>
        <dbReference type="ARBA" id="ARBA00022801"/>
    </source>
</evidence>
<dbReference type="GO" id="GO:0043409">
    <property type="term" value="P:negative regulation of MAPK cascade"/>
    <property type="evidence" value="ECO:0007669"/>
    <property type="project" value="TreeGrafter"/>
</dbReference>
<gene>
    <name evidence="8" type="ORF">BESB_080360</name>
</gene>
<comment type="caution">
    <text evidence="8">The sequence shown here is derived from an EMBL/GenBank/DDBJ whole genome shotgun (WGS) entry which is preliminary data.</text>
</comment>
<sequence>MMRLDRLKPGRSNPVSVSLVAPSYPSASLSSVAPVSVGDISVNGALESPVMPPHGLIVEHSQVSSTMAGSRLPATHQAMDAETLSLTRHAFSRQSQRWGTLTGGRAEGKGSLASSHGGRPPTVCGSSGLQRPGLLSCGFQQINQPTRPAALSSDQGKPPGVSSNERVQAAAPVWRLVLGTPGKPFTVERAARGSDVPGTLVPPCPTDVYPPGLVPALTKGSLFIGSLKHALDEALLKKLGVKLVVTVAWPYGEWPSHQRSLYSRLRITHINHPLLDSPSQALDFAHLSLARIHTYLSRGATVLVHCEKGISRSASLCAAYLIVYHGHTASSALAAIRKYRPIARPNQGFLLQLRRLEDSRQAVANALQASPIASSSRSSSSSAFWPSFRRFPIFPLRSDGADPRPVSPRERVVIIQQGVRRGIWEK</sequence>
<keyword evidence="3" id="KW-0378">Hydrolase</keyword>
<dbReference type="Proteomes" id="UP000224006">
    <property type="component" value="Chromosome VII"/>
</dbReference>
<dbReference type="InterPro" id="IPR000340">
    <property type="entry name" value="Dual-sp_phosphatase_cat-dom"/>
</dbReference>
<dbReference type="VEuPathDB" id="ToxoDB:BESB_080360"/>
<evidence type="ECO:0000256" key="1">
    <source>
        <dbReference type="ARBA" id="ARBA00008601"/>
    </source>
</evidence>
<dbReference type="EC" id="3.1.3.48" evidence="2"/>
<keyword evidence="9" id="KW-1185">Reference proteome</keyword>
<organism evidence="8 9">
    <name type="scientific">Besnoitia besnoiti</name>
    <name type="common">Apicomplexan protozoan</name>
    <dbReference type="NCBI Taxonomy" id="94643"/>
    <lineage>
        <taxon>Eukaryota</taxon>
        <taxon>Sar</taxon>
        <taxon>Alveolata</taxon>
        <taxon>Apicomplexa</taxon>
        <taxon>Conoidasida</taxon>
        <taxon>Coccidia</taxon>
        <taxon>Eucoccidiorida</taxon>
        <taxon>Eimeriorina</taxon>
        <taxon>Sarcocystidae</taxon>
        <taxon>Besnoitia</taxon>
    </lineage>
</organism>
<dbReference type="STRING" id="94643.A0A2A9MEL1"/>
<evidence type="ECO:0000256" key="4">
    <source>
        <dbReference type="ARBA" id="ARBA00022912"/>
    </source>
</evidence>
<protein>
    <recommendedName>
        <fullName evidence="2">protein-tyrosine-phosphatase</fullName>
        <ecNumber evidence="2">3.1.3.48</ecNumber>
    </recommendedName>
</protein>
<dbReference type="PANTHER" id="PTHR10159:SF519">
    <property type="entry name" value="DUAL SPECIFICITY PROTEIN PHOSPHATASE MPK3"/>
    <property type="match status" value="1"/>
</dbReference>
<dbReference type="PROSITE" id="PS50054">
    <property type="entry name" value="TYR_PHOSPHATASE_DUAL"/>
    <property type="match status" value="1"/>
</dbReference>
<evidence type="ECO:0000259" key="6">
    <source>
        <dbReference type="PROSITE" id="PS50054"/>
    </source>
</evidence>
<comment type="similarity">
    <text evidence="1">Belongs to the protein-tyrosine phosphatase family. Non-receptor class dual specificity subfamily.</text>
</comment>
<dbReference type="PROSITE" id="PS00383">
    <property type="entry name" value="TYR_PHOSPHATASE_1"/>
    <property type="match status" value="1"/>
</dbReference>
<dbReference type="GeneID" id="40312963"/>
<evidence type="ECO:0000256" key="2">
    <source>
        <dbReference type="ARBA" id="ARBA00013064"/>
    </source>
</evidence>
<evidence type="ECO:0000313" key="8">
    <source>
        <dbReference type="EMBL" id="PFH33820.1"/>
    </source>
</evidence>
<accession>A0A2A9MEL1</accession>
<keyword evidence="4" id="KW-0904">Protein phosphatase</keyword>
<dbReference type="PANTHER" id="PTHR10159">
    <property type="entry name" value="DUAL SPECIFICITY PROTEIN PHOSPHATASE"/>
    <property type="match status" value="1"/>
</dbReference>
<dbReference type="GO" id="GO:0005737">
    <property type="term" value="C:cytoplasm"/>
    <property type="evidence" value="ECO:0007669"/>
    <property type="project" value="TreeGrafter"/>
</dbReference>
<reference evidence="8 9" key="1">
    <citation type="submission" date="2017-09" db="EMBL/GenBank/DDBJ databases">
        <title>Genome sequencing of Besnoitia besnoiti strain Bb-Ger1.</title>
        <authorList>
            <person name="Schares G."/>
            <person name="Venepally P."/>
            <person name="Lorenzi H.A."/>
        </authorList>
    </citation>
    <scope>NUCLEOTIDE SEQUENCE [LARGE SCALE GENOMIC DNA]</scope>
    <source>
        <strain evidence="8 9">Bb-Ger1</strain>
    </source>
</reference>
<dbReference type="InterPro" id="IPR029021">
    <property type="entry name" value="Prot-tyrosine_phosphatase-like"/>
</dbReference>
<evidence type="ECO:0000259" key="7">
    <source>
        <dbReference type="PROSITE" id="PS50056"/>
    </source>
</evidence>
<feature type="region of interest" description="Disordered" evidence="5">
    <location>
        <begin position="95"/>
        <end position="127"/>
    </location>
</feature>
<dbReference type="SMART" id="SM00195">
    <property type="entry name" value="DSPc"/>
    <property type="match status" value="1"/>
</dbReference>
<dbReference type="InterPro" id="IPR016130">
    <property type="entry name" value="Tyr_Pase_AS"/>
</dbReference>
<dbReference type="InterPro" id="IPR000387">
    <property type="entry name" value="Tyr_Pase_dom"/>
</dbReference>
<evidence type="ECO:0000256" key="5">
    <source>
        <dbReference type="SAM" id="MobiDB-lite"/>
    </source>
</evidence>
<feature type="domain" description="Tyrosine-protein phosphatase" evidence="6">
    <location>
        <begin position="214"/>
        <end position="362"/>
    </location>
</feature>
<dbReference type="EMBL" id="NWUJ01000008">
    <property type="protein sequence ID" value="PFH33820.1"/>
    <property type="molecule type" value="Genomic_DNA"/>
</dbReference>
<feature type="domain" description="Tyrosine specific protein phosphatases" evidence="7">
    <location>
        <begin position="282"/>
        <end position="341"/>
    </location>
</feature>
<name>A0A2A9MEL1_BESBE</name>